<feature type="transmembrane region" description="Helical" evidence="1">
    <location>
        <begin position="196"/>
        <end position="214"/>
    </location>
</feature>
<evidence type="ECO:0000313" key="4">
    <source>
        <dbReference type="EMBL" id="NYS92024.1"/>
    </source>
</evidence>
<evidence type="ECO:0000256" key="1">
    <source>
        <dbReference type="SAM" id="Phobius"/>
    </source>
</evidence>
<dbReference type="GO" id="GO:0016020">
    <property type="term" value="C:membrane"/>
    <property type="evidence" value="ECO:0007669"/>
    <property type="project" value="TreeGrafter"/>
</dbReference>
<keyword evidence="4" id="KW-0808">Transferase</keyword>
<reference evidence="4 5" key="1">
    <citation type="submission" date="2020-07" db="EMBL/GenBank/DDBJ databases">
        <title>MOT database genomes.</title>
        <authorList>
            <person name="Joseph S."/>
            <person name="Aduse-Opoku J."/>
            <person name="Hashim A."/>
            <person name="Wade W."/>
            <person name="Curtis M."/>
        </authorList>
    </citation>
    <scope>NUCLEOTIDE SEQUENCE [LARGE SCALE GENOMIC DNA]</scope>
    <source>
        <strain evidence="4 5">DSM 100099</strain>
    </source>
</reference>
<sequence length="699" mass="74776">MAGDTFSTKFKERAGVVTSDPSLGAPRRTAFLPEIQALRALAVTAVVVYHLWPQVLPAGFTGVDVFFVISGFLITSHMIGERERTGRFRLVAFFARRVRRILPAATTVILVTGLVSVLVLPELRWADLTRHGTASLVYLQNWVLAGDAVDYLTEGSGASPFRHFWSLSVEEQFYIVWPLLFLLVSAGAWSHRRRRAAVVLILGVLSAASLWVSVSMTSAGDPTAYFVSQSRFWELGMGGLLAAAARPTLRPRVAAVVGTTGTAVIVAGMFLVSAGSFPGVAALVPTTGAVLVIWSARSTQSTYLRTMASAAPVQWLGGISYSLYLWHWPLLVWAPYVVPGAPRLLQDTGVLAASLVLAALSRRLVETPFQRTVAPKAPPGAVVAFALVTTLVSVAVLQVPAAAAGRRADERDAATAAMIADPPPGLGAASVSEGSYSAFVAGYPIVLPAPQDARSELPEGADGRCKSAMDFATTPRCTFGDDDAGTTIALVGDSHMEQYLPAFQVIADQHDVRVLTYFHSSCPFSQAQRVSDAERDGACLHANEETLASLLAEDVDLVVTSNRTQVAFVDSAEVPGPVEGFVRAWDSLRSAGLPVVVLADNPLMLPDDATSECVLEHTDSPEACERPRAEAMPTDHQIAAAHLADVDLVDTASWFCTSDTCPAVVGSVLVYRDEQHLTPAYTRTLVPRLWDSVSPYVTH</sequence>
<dbReference type="GO" id="GO:0016747">
    <property type="term" value="F:acyltransferase activity, transferring groups other than amino-acyl groups"/>
    <property type="evidence" value="ECO:0007669"/>
    <property type="project" value="InterPro"/>
</dbReference>
<proteinExistence type="predicted"/>
<keyword evidence="1" id="KW-0472">Membrane</keyword>
<evidence type="ECO:0000259" key="2">
    <source>
        <dbReference type="Pfam" id="PF01757"/>
    </source>
</evidence>
<feature type="domain" description="Acyltransferase 3" evidence="2">
    <location>
        <begin position="34"/>
        <end position="360"/>
    </location>
</feature>
<dbReference type="Pfam" id="PF19040">
    <property type="entry name" value="SGNH"/>
    <property type="match status" value="1"/>
</dbReference>
<gene>
    <name evidence="4" type="ORF">HZZ10_00520</name>
</gene>
<dbReference type="Proteomes" id="UP000561011">
    <property type="component" value="Unassembled WGS sequence"/>
</dbReference>
<keyword evidence="1" id="KW-1133">Transmembrane helix</keyword>
<feature type="transmembrane region" description="Helical" evidence="1">
    <location>
        <begin position="277"/>
        <end position="296"/>
    </location>
</feature>
<organism evidence="4 5">
    <name type="scientific">Sanguibacter inulinus</name>
    <dbReference type="NCBI Taxonomy" id="60922"/>
    <lineage>
        <taxon>Bacteria</taxon>
        <taxon>Bacillati</taxon>
        <taxon>Actinomycetota</taxon>
        <taxon>Actinomycetes</taxon>
        <taxon>Micrococcales</taxon>
        <taxon>Sanguibacteraceae</taxon>
        <taxon>Sanguibacter</taxon>
    </lineage>
</organism>
<comment type="caution">
    <text evidence="4">The sequence shown here is derived from an EMBL/GenBank/DDBJ whole genome shotgun (WGS) entry which is preliminary data.</text>
</comment>
<evidence type="ECO:0000259" key="3">
    <source>
        <dbReference type="Pfam" id="PF19040"/>
    </source>
</evidence>
<accession>A0A853EQR4</accession>
<dbReference type="InterPro" id="IPR002656">
    <property type="entry name" value="Acyl_transf_3_dom"/>
</dbReference>
<dbReference type="InterPro" id="IPR043968">
    <property type="entry name" value="SGNH"/>
</dbReference>
<name>A0A853EQR4_9MICO</name>
<dbReference type="PANTHER" id="PTHR23028:SF53">
    <property type="entry name" value="ACYL_TRANSF_3 DOMAIN-CONTAINING PROTEIN"/>
    <property type="match status" value="1"/>
</dbReference>
<feature type="transmembrane region" description="Helical" evidence="1">
    <location>
        <begin position="377"/>
        <end position="397"/>
    </location>
</feature>
<feature type="transmembrane region" description="Helical" evidence="1">
    <location>
        <begin position="172"/>
        <end position="189"/>
    </location>
</feature>
<keyword evidence="1" id="KW-0812">Transmembrane</keyword>
<protein>
    <submittedName>
        <fullName evidence="4">Acyltransferase</fullName>
    </submittedName>
</protein>
<dbReference type="InterPro" id="IPR050879">
    <property type="entry name" value="Acyltransferase_3"/>
</dbReference>
<keyword evidence="4" id="KW-0012">Acyltransferase</keyword>
<feature type="transmembrane region" description="Helical" evidence="1">
    <location>
        <begin position="101"/>
        <end position="120"/>
    </location>
</feature>
<dbReference type="Pfam" id="PF01757">
    <property type="entry name" value="Acyl_transf_3"/>
    <property type="match status" value="1"/>
</dbReference>
<feature type="domain" description="SGNH" evidence="3">
    <location>
        <begin position="464"/>
        <end position="689"/>
    </location>
</feature>
<keyword evidence="5" id="KW-1185">Reference proteome</keyword>
<dbReference type="RefSeq" id="WP_179912019.1">
    <property type="nucleotide sequence ID" value="NZ_JACBYE010000001.1"/>
</dbReference>
<feature type="transmembrane region" description="Helical" evidence="1">
    <location>
        <begin position="308"/>
        <end position="328"/>
    </location>
</feature>
<evidence type="ECO:0000313" key="5">
    <source>
        <dbReference type="Proteomes" id="UP000561011"/>
    </source>
</evidence>
<dbReference type="AlphaFoldDB" id="A0A853EQR4"/>
<dbReference type="GO" id="GO:0009103">
    <property type="term" value="P:lipopolysaccharide biosynthetic process"/>
    <property type="evidence" value="ECO:0007669"/>
    <property type="project" value="TreeGrafter"/>
</dbReference>
<dbReference type="PANTHER" id="PTHR23028">
    <property type="entry name" value="ACETYLTRANSFERASE"/>
    <property type="match status" value="1"/>
</dbReference>
<feature type="transmembrane region" description="Helical" evidence="1">
    <location>
        <begin position="58"/>
        <end position="80"/>
    </location>
</feature>
<dbReference type="EMBL" id="JACBYE010000001">
    <property type="protein sequence ID" value="NYS92024.1"/>
    <property type="molecule type" value="Genomic_DNA"/>
</dbReference>